<evidence type="ECO:0000256" key="6">
    <source>
        <dbReference type="ARBA" id="ARBA00023136"/>
    </source>
</evidence>
<evidence type="ECO:0000256" key="5">
    <source>
        <dbReference type="ARBA" id="ARBA00022989"/>
    </source>
</evidence>
<accession>A0A542YF58</accession>
<evidence type="ECO:0000313" key="9">
    <source>
        <dbReference type="EMBL" id="TQL46723.1"/>
    </source>
</evidence>
<evidence type="ECO:0000256" key="4">
    <source>
        <dbReference type="ARBA" id="ARBA00022746"/>
    </source>
</evidence>
<dbReference type="AlphaFoldDB" id="A0A542YF58"/>
<evidence type="ECO:0000256" key="8">
    <source>
        <dbReference type="SAM" id="Phobius"/>
    </source>
</evidence>
<feature type="transmembrane region" description="Helical" evidence="8">
    <location>
        <begin position="36"/>
        <end position="60"/>
    </location>
</feature>
<keyword evidence="10" id="KW-1185">Reference proteome</keyword>
<comment type="pathway">
    <text evidence="2">Carotenoid biosynthesis.</text>
</comment>
<keyword evidence="3 8" id="KW-0812">Transmembrane</keyword>
<comment type="subcellular location">
    <subcellularLocation>
        <location evidence="1">Membrane</location>
        <topology evidence="1">Multi-pass membrane protein</topology>
    </subcellularLocation>
</comment>
<keyword evidence="5 8" id="KW-1133">Transmembrane helix</keyword>
<sequence length="112" mass="12567">MGLIYLGALLTSLGCMVLLDRRFGLFFWRDRRRATIVLASGLVFFIVWDLFGIGLDIFFRGETDFMTGILLAPELPLEEPFFLALLCYLSMNAYGALTHRDAGRPRAGRGTA</sequence>
<dbReference type="OrthoDB" id="4774157at2"/>
<dbReference type="GO" id="GO:0045436">
    <property type="term" value="F:lycopene beta cyclase activity"/>
    <property type="evidence" value="ECO:0007669"/>
    <property type="project" value="UniProtKB-ARBA"/>
</dbReference>
<dbReference type="GO" id="GO:0016872">
    <property type="term" value="F:intramolecular lyase activity"/>
    <property type="evidence" value="ECO:0007669"/>
    <property type="project" value="InterPro"/>
</dbReference>
<keyword evidence="4" id="KW-0125">Carotenoid biosynthesis</keyword>
<protein>
    <submittedName>
        <fullName evidence="9">Lycopene cyclase domain-containing protein</fullName>
    </submittedName>
</protein>
<gene>
    <name evidence="9" type="ORF">FB562_2248</name>
</gene>
<dbReference type="GO" id="GO:0016117">
    <property type="term" value="P:carotenoid biosynthetic process"/>
    <property type="evidence" value="ECO:0007669"/>
    <property type="project" value="UniProtKB-KW"/>
</dbReference>
<evidence type="ECO:0000256" key="1">
    <source>
        <dbReference type="ARBA" id="ARBA00004141"/>
    </source>
</evidence>
<evidence type="ECO:0000313" key="10">
    <source>
        <dbReference type="Proteomes" id="UP000317998"/>
    </source>
</evidence>
<dbReference type="RefSeq" id="WP_141881364.1">
    <property type="nucleotide sequence ID" value="NZ_VFOM01000002.1"/>
</dbReference>
<organism evidence="9 10">
    <name type="scientific">Homoserinimonas aerilata</name>
    <dbReference type="NCBI Taxonomy" id="1162970"/>
    <lineage>
        <taxon>Bacteria</taxon>
        <taxon>Bacillati</taxon>
        <taxon>Actinomycetota</taxon>
        <taxon>Actinomycetes</taxon>
        <taxon>Micrococcales</taxon>
        <taxon>Microbacteriaceae</taxon>
        <taxon>Homoserinimonas</taxon>
    </lineage>
</organism>
<dbReference type="Proteomes" id="UP000317998">
    <property type="component" value="Unassembled WGS sequence"/>
</dbReference>
<feature type="transmembrane region" description="Helical" evidence="8">
    <location>
        <begin position="80"/>
        <end position="97"/>
    </location>
</feature>
<dbReference type="GO" id="GO:0016020">
    <property type="term" value="C:membrane"/>
    <property type="evidence" value="ECO:0007669"/>
    <property type="project" value="UniProtKB-SubCell"/>
</dbReference>
<proteinExistence type="predicted"/>
<name>A0A542YF58_9MICO</name>
<comment type="caution">
    <text evidence="9">The sequence shown here is derived from an EMBL/GenBank/DDBJ whole genome shotgun (WGS) entry which is preliminary data.</text>
</comment>
<keyword evidence="7" id="KW-0413">Isomerase</keyword>
<evidence type="ECO:0000256" key="7">
    <source>
        <dbReference type="ARBA" id="ARBA00023235"/>
    </source>
</evidence>
<evidence type="ECO:0000256" key="2">
    <source>
        <dbReference type="ARBA" id="ARBA00004829"/>
    </source>
</evidence>
<feature type="transmembrane region" description="Helical" evidence="8">
    <location>
        <begin position="6"/>
        <end position="24"/>
    </location>
</feature>
<reference evidence="9 10" key="1">
    <citation type="submission" date="2019-06" db="EMBL/GenBank/DDBJ databases">
        <title>Sequencing the genomes of 1000 actinobacteria strains.</title>
        <authorList>
            <person name="Klenk H.-P."/>
        </authorList>
    </citation>
    <scope>NUCLEOTIDE SEQUENCE [LARGE SCALE GENOMIC DNA]</scope>
    <source>
        <strain evidence="9 10">DSM 26477</strain>
    </source>
</reference>
<dbReference type="EMBL" id="VFOM01000002">
    <property type="protein sequence ID" value="TQL46723.1"/>
    <property type="molecule type" value="Genomic_DNA"/>
</dbReference>
<dbReference type="InterPro" id="IPR017825">
    <property type="entry name" value="Lycopene_cyclase_dom"/>
</dbReference>
<evidence type="ECO:0000256" key="3">
    <source>
        <dbReference type="ARBA" id="ARBA00022692"/>
    </source>
</evidence>
<keyword evidence="6 8" id="KW-0472">Membrane</keyword>
<dbReference type="NCBIfam" id="TIGR03462">
    <property type="entry name" value="CarR_dom_SF"/>
    <property type="match status" value="1"/>
</dbReference>